<keyword evidence="4" id="KW-1185">Reference proteome</keyword>
<proteinExistence type="predicted"/>
<dbReference type="PANTHER" id="PTHR10644">
    <property type="entry name" value="DNA REPAIR/RNA PROCESSING CPSF FAMILY"/>
    <property type="match status" value="1"/>
</dbReference>
<dbReference type="InterPro" id="IPR058543">
    <property type="entry name" value="Beta-prop_RSE1/DDB1/CPSF1_2nd"/>
</dbReference>
<evidence type="ECO:0000313" key="4">
    <source>
        <dbReference type="Proteomes" id="UP001174691"/>
    </source>
</evidence>
<dbReference type="InterPro" id="IPR018846">
    <property type="entry name" value="Beta-prop_RSE1/DDB1/CPSF1_1st"/>
</dbReference>
<organism evidence="3 4">
    <name type="scientific">Coniochaeta hoffmannii</name>
    <dbReference type="NCBI Taxonomy" id="91930"/>
    <lineage>
        <taxon>Eukaryota</taxon>
        <taxon>Fungi</taxon>
        <taxon>Dikarya</taxon>
        <taxon>Ascomycota</taxon>
        <taxon>Pezizomycotina</taxon>
        <taxon>Sordariomycetes</taxon>
        <taxon>Sordariomycetidae</taxon>
        <taxon>Coniochaetales</taxon>
        <taxon>Coniochaetaceae</taxon>
        <taxon>Coniochaeta</taxon>
    </lineage>
</organism>
<accession>A0AA38RRE7</accession>
<evidence type="ECO:0000313" key="3">
    <source>
        <dbReference type="EMBL" id="KAJ9143988.1"/>
    </source>
</evidence>
<dbReference type="Proteomes" id="UP001174691">
    <property type="component" value="Unassembled WGS sequence"/>
</dbReference>
<dbReference type="Gene3D" id="2.130.10.10">
    <property type="entry name" value="YVTN repeat-like/Quinoprotein amine dehydrogenase"/>
    <property type="match status" value="2"/>
</dbReference>
<gene>
    <name evidence="3" type="ORF">NKR19_g6641</name>
</gene>
<sequence length="1350" mass="150330">MSIQRHVLRDGEWVAETVDVQNVLKSQAPKPARKPTPNKAPKCGLLTRTVLETELANFILPVRLRSSTKNDVAFVGDHFVQIRELRPDGQLLDVLRKSDFGSRIWNATVLGSMPSMPNTKQEEKDEPVLGVPVKSEEDDVIMDLDDSHPGVATPKPTELPPQILVLVLESGDTVFLYLHSPEGVLRFEVQPFRSPLSQLVRPGFHMTADPSSRYLALGSAQKSFVVYELESLKSRDSFLNPVVTYRVRSVQGVIHKMQFLYPRPGDDHHIILLLIIIRHGRSRMVTYEWELGDSLRDVFAEEKRGHPMPVENQMPIMLIPLTVCSAFIAISEEQIAVCTDTLHGSPKFESVTIGEERPPTDNFHGRGEPLWVAWARPFRLHEYFTTNDCIYLAREDGVVYFVDADSESTVNGSLYIDKVDCNISAAFSCLYDQYDDVLVMGSDSSAGAIWKVPARHTPFQLGTLPNWSPVVDFATTDEFSAWNQETDGAGARMVPWPDKKVSKPDRIFATSGKGTKGAVTEYRYGLQARIGLKYECGSGVKQAFVFPALGAYPNPESSGYDLLLSMPDRTRVLRLSEDLGEISELPEGDPTVHYDLSSRTVTAVAALEAADVVVQVTAHNVVVTTGRKVSRLSADKFGGLGPVTTILDAAVVDKNIAVSTYSGTQFRLHVLQIEYDADHLYVTPVKSYDIDGEVTCLALCHLEDNVVELQAGLRQQGRPLLGRARINGELRLFDDCLSIIDPAGFSNPFDSQPLSAPTEAMDSIASCAVEGVLYTVMGFRSGELITVLFDRHGKQSAHSDKLSGTVTRVLTGTEPGEEPVVLVTSDSELSLMTNFEVPGFDDPSIAKTKHRIWPVDMKDPKLPCPPVDSVTVLPRHLLSENDGTVPLLLVSGPTLLITELQLQPGPAHRHIPVDGTPDRILYSHRLKCLIVALRKGTQPSRTTLAFIDPDTGEDIGVPSDKHGNIYEYARGLGKPDDKVMAMAEWEYKKDGHVWHFLIIGMYKERLMVMSAEREKEAPEGKQPRLRYWTRFQKKGLERPVYAVLGHGEQLIYCTRECIQWEVIDAVDKKLREVDKYELASPGTTLMMVNGRLAVLCNNHSVEIVERSATTGNGEGSESAQLIHSDPKDLNPFHMIEVSGSPGNEPSSSLILVSDRFCGVVGLWTPWQSPGRDCETVFTAELPASIRRFARGRTRPLWSARKPRYGRIAMTVDDSEILGVCLDGSLVEFQLLSMEAWRLMRFILNLAMMDEVINPFNNITLDDVKHFEPEPSPSPDTMHIDGDELQRCVEKGALERLMALPGHMNRFKELLDEIEDGRLTDRIKSRTDEDKDAGYFTLAYTILYYFLAPAL</sequence>
<comment type="caution">
    <text evidence="3">The sequence shown here is derived from an EMBL/GenBank/DDBJ whole genome shotgun (WGS) entry which is preliminary data.</text>
</comment>
<evidence type="ECO:0000259" key="2">
    <source>
        <dbReference type="Pfam" id="PF23726"/>
    </source>
</evidence>
<protein>
    <submittedName>
        <fullName evidence="3">Mono-functional DNA-alkylating methyl methanesulfonate domain protein</fullName>
    </submittedName>
</protein>
<dbReference type="Pfam" id="PF23726">
    <property type="entry name" value="Beta-prop_RSE1_2nd"/>
    <property type="match status" value="1"/>
</dbReference>
<reference evidence="3" key="1">
    <citation type="submission" date="2022-07" db="EMBL/GenBank/DDBJ databases">
        <title>Fungi with potential for degradation of polypropylene.</title>
        <authorList>
            <person name="Gostincar C."/>
        </authorList>
    </citation>
    <scope>NUCLEOTIDE SEQUENCE</scope>
    <source>
        <strain evidence="3">EXF-13287</strain>
    </source>
</reference>
<feature type="domain" description="RSE1/DDB1/CPSF1 first beta-propeller" evidence="1">
    <location>
        <begin position="58"/>
        <end position="451"/>
    </location>
</feature>
<dbReference type="Pfam" id="PF10433">
    <property type="entry name" value="Beta-prop_RSE1_1st"/>
    <property type="match status" value="1"/>
</dbReference>
<evidence type="ECO:0000259" key="1">
    <source>
        <dbReference type="Pfam" id="PF10433"/>
    </source>
</evidence>
<dbReference type="InterPro" id="IPR015943">
    <property type="entry name" value="WD40/YVTN_repeat-like_dom_sf"/>
</dbReference>
<dbReference type="InterPro" id="IPR050358">
    <property type="entry name" value="RSE1/DDB1/CFT1"/>
</dbReference>
<feature type="domain" description="RSE1/DDB1/CPSF1 second beta-propeller" evidence="2">
    <location>
        <begin position="562"/>
        <end position="832"/>
    </location>
</feature>
<dbReference type="EMBL" id="JANBVN010000105">
    <property type="protein sequence ID" value="KAJ9143988.1"/>
    <property type="molecule type" value="Genomic_DNA"/>
</dbReference>
<name>A0AA38RRE7_9PEZI</name>